<comment type="caution">
    <text evidence="1">The sequence shown here is derived from an EMBL/GenBank/DDBJ whole genome shotgun (WGS) entry which is preliminary data.</text>
</comment>
<reference evidence="1 2" key="1">
    <citation type="submission" date="2017-01" db="EMBL/GenBank/DDBJ databases">
        <title>The cable genome- insights into the physiology and evolution of filamentous bacteria capable of sulfide oxidation via long distance electron transfer.</title>
        <authorList>
            <person name="Schreiber L."/>
            <person name="Bjerg J.T."/>
            <person name="Boggild A."/>
            <person name="Van De Vossenberg J."/>
            <person name="Meysman F."/>
            <person name="Nielsen L.P."/>
            <person name="Schramm A."/>
            <person name="Kjeldsen K.U."/>
        </authorList>
    </citation>
    <scope>NUCLEOTIDE SEQUENCE [LARGE SCALE GENOMIC DNA]</scope>
    <source>
        <strain evidence="1">MCF</strain>
    </source>
</reference>
<sequence length="268" mass="31124">MNDTDIYNEINSRIYLQAQHLSTFLVTCGLNAKEEDKIFQITLDVTLKLQAMIYHLENYTRLDSEYQNEAMKHFCKFPNSRSNCCLLIHELEAYLFQFKSSLDVAIKVLGVLLPNYFKTNTFGNKGNRFIKNLNAFKKNKQDRIELIDKMILFIKDAQERWLNKIIDLRDTVSHHKSLGFFAYSVSENDGKIIVAKPTVLDLDPLIFMKECFRTCMEFIQDLISFSIILYLPPVFILAKPEVPTAWIESGSGQYIKYSLSLDPDKMSL</sequence>
<keyword evidence="2" id="KW-1185">Reference proteome</keyword>
<dbReference type="EMBL" id="MTKO01000120">
    <property type="protein sequence ID" value="RWX43487.1"/>
    <property type="molecule type" value="Genomic_DNA"/>
</dbReference>
<evidence type="ECO:0000313" key="2">
    <source>
        <dbReference type="Proteomes" id="UP000287853"/>
    </source>
</evidence>
<dbReference type="AlphaFoldDB" id="A0A3S3QC38"/>
<evidence type="ECO:0008006" key="3">
    <source>
        <dbReference type="Google" id="ProtNLM"/>
    </source>
</evidence>
<proteinExistence type="predicted"/>
<accession>A0A3S3QC38</accession>
<dbReference type="Proteomes" id="UP000287853">
    <property type="component" value="Unassembled WGS sequence"/>
</dbReference>
<protein>
    <recommendedName>
        <fullName evidence="3">Cthe-2314-like HEPN domain-containing protein</fullName>
    </recommendedName>
</protein>
<gene>
    <name evidence="1" type="ORF">H206_01616</name>
</gene>
<name>A0A3S3QC38_9BACT</name>
<evidence type="ECO:0000313" key="1">
    <source>
        <dbReference type="EMBL" id="RWX43487.1"/>
    </source>
</evidence>
<organism evidence="1 2">
    <name type="scientific">Candidatus Electrothrix aarhusensis</name>
    <dbReference type="NCBI Taxonomy" id="1859131"/>
    <lineage>
        <taxon>Bacteria</taxon>
        <taxon>Pseudomonadati</taxon>
        <taxon>Thermodesulfobacteriota</taxon>
        <taxon>Desulfobulbia</taxon>
        <taxon>Desulfobulbales</taxon>
        <taxon>Desulfobulbaceae</taxon>
        <taxon>Candidatus Electrothrix</taxon>
    </lineage>
</organism>